<evidence type="ECO:0000256" key="1">
    <source>
        <dbReference type="ARBA" id="ARBA00004286"/>
    </source>
</evidence>
<feature type="domain" description="Nuclear condensin complex subunit 3 C-terminal" evidence="9">
    <location>
        <begin position="516"/>
        <end position="866"/>
    </location>
</feature>
<keyword evidence="6" id="KW-0226">DNA condensation</keyword>
<keyword evidence="4" id="KW-0132">Cell division</keyword>
<feature type="region of interest" description="Disordered" evidence="8">
    <location>
        <begin position="1004"/>
        <end position="1072"/>
    </location>
</feature>
<dbReference type="eggNOG" id="KOG2025">
    <property type="taxonomic scope" value="Eukaryota"/>
</dbReference>
<keyword evidence="7" id="KW-0131">Cell cycle</keyword>
<accession>W1NKW2</accession>
<dbReference type="InterPro" id="IPR027165">
    <property type="entry name" value="CND3"/>
</dbReference>
<evidence type="ECO:0000256" key="5">
    <source>
        <dbReference type="ARBA" id="ARBA00022776"/>
    </source>
</evidence>
<evidence type="ECO:0000256" key="4">
    <source>
        <dbReference type="ARBA" id="ARBA00022618"/>
    </source>
</evidence>
<evidence type="ECO:0000313" key="11">
    <source>
        <dbReference type="Proteomes" id="UP000017836"/>
    </source>
</evidence>
<keyword evidence="11" id="KW-1185">Reference proteome</keyword>
<name>W1NKW2_AMBTC</name>
<dbReference type="Gramene" id="ERM95845">
    <property type="protein sequence ID" value="ERM95845"/>
    <property type="gene ID" value="AMTR_s00060p00100190"/>
</dbReference>
<organism evidence="10 11">
    <name type="scientific">Amborella trichopoda</name>
    <dbReference type="NCBI Taxonomy" id="13333"/>
    <lineage>
        <taxon>Eukaryota</taxon>
        <taxon>Viridiplantae</taxon>
        <taxon>Streptophyta</taxon>
        <taxon>Embryophyta</taxon>
        <taxon>Tracheophyta</taxon>
        <taxon>Spermatophyta</taxon>
        <taxon>Magnoliopsida</taxon>
        <taxon>Amborellales</taxon>
        <taxon>Amborellaceae</taxon>
        <taxon>Amborella</taxon>
    </lineage>
</organism>
<dbReference type="GO" id="GO:0007076">
    <property type="term" value="P:mitotic chromosome condensation"/>
    <property type="evidence" value="ECO:0000318"/>
    <property type="project" value="GO_Central"/>
</dbReference>
<dbReference type="STRING" id="13333.W1NKW2"/>
<dbReference type="InterPro" id="IPR011989">
    <property type="entry name" value="ARM-like"/>
</dbReference>
<feature type="compositionally biased region" description="Basic and acidic residues" evidence="8">
    <location>
        <begin position="1038"/>
        <end position="1049"/>
    </location>
</feature>
<dbReference type="PANTHER" id="PTHR14418:SF5">
    <property type="entry name" value="CONDENSIN COMPLEX SUBUNIT 3"/>
    <property type="match status" value="1"/>
</dbReference>
<keyword evidence="3" id="KW-0158">Chromosome</keyword>
<dbReference type="SUPFAM" id="SSF48371">
    <property type="entry name" value="ARM repeat"/>
    <property type="match status" value="1"/>
</dbReference>
<dbReference type="Pfam" id="PF12719">
    <property type="entry name" value="Cnd3"/>
    <property type="match status" value="1"/>
</dbReference>
<protein>
    <recommendedName>
        <fullName evidence="9">Nuclear condensin complex subunit 3 C-terminal domain-containing protein</fullName>
    </recommendedName>
</protein>
<dbReference type="GO" id="GO:0000796">
    <property type="term" value="C:condensin complex"/>
    <property type="evidence" value="ECO:0007669"/>
    <property type="project" value="InterPro"/>
</dbReference>
<evidence type="ECO:0000256" key="2">
    <source>
        <dbReference type="ARBA" id="ARBA00006533"/>
    </source>
</evidence>
<gene>
    <name evidence="10" type="ORF">AMTR_s00060p00100190</name>
</gene>
<feature type="compositionally biased region" description="Acidic residues" evidence="8">
    <location>
        <begin position="1008"/>
        <end position="1020"/>
    </location>
</feature>
<dbReference type="EMBL" id="KI397373">
    <property type="protein sequence ID" value="ERM95845.1"/>
    <property type="molecule type" value="Genomic_DNA"/>
</dbReference>
<dbReference type="AlphaFoldDB" id="W1NKW2"/>
<dbReference type="Gene3D" id="1.25.10.10">
    <property type="entry name" value="Leucine-rich Repeat Variant"/>
    <property type="match status" value="1"/>
</dbReference>
<dbReference type="GO" id="GO:0051301">
    <property type="term" value="P:cell division"/>
    <property type="evidence" value="ECO:0007669"/>
    <property type="project" value="UniProtKB-KW"/>
</dbReference>
<keyword evidence="5" id="KW-0498">Mitosis</keyword>
<dbReference type="GO" id="GO:0000793">
    <property type="term" value="C:condensed chromosome"/>
    <property type="evidence" value="ECO:0000318"/>
    <property type="project" value="GO_Central"/>
</dbReference>
<evidence type="ECO:0000256" key="3">
    <source>
        <dbReference type="ARBA" id="ARBA00022454"/>
    </source>
</evidence>
<comment type="subcellular location">
    <subcellularLocation>
        <location evidence="1">Chromosome</location>
    </subcellularLocation>
</comment>
<dbReference type="Proteomes" id="UP000017836">
    <property type="component" value="Unassembled WGS sequence"/>
</dbReference>
<dbReference type="OrthoDB" id="27187at2759"/>
<dbReference type="HOGENOM" id="CLU_009755_0_0_1"/>
<dbReference type="PANTHER" id="PTHR14418">
    <property type="entry name" value="CONDENSIN COMPLEX SUBUNIT 3-RELATED"/>
    <property type="match status" value="1"/>
</dbReference>
<reference evidence="11" key="1">
    <citation type="journal article" date="2013" name="Science">
        <title>The Amborella genome and the evolution of flowering plants.</title>
        <authorList>
            <consortium name="Amborella Genome Project"/>
        </authorList>
    </citation>
    <scope>NUCLEOTIDE SEQUENCE [LARGE SCALE GENOMIC DNA]</scope>
</reference>
<evidence type="ECO:0000256" key="6">
    <source>
        <dbReference type="ARBA" id="ARBA00023067"/>
    </source>
</evidence>
<proteinExistence type="inferred from homology"/>
<dbReference type="OMA" id="FRATQIT"/>
<evidence type="ECO:0000313" key="10">
    <source>
        <dbReference type="EMBL" id="ERM95845.1"/>
    </source>
</evidence>
<evidence type="ECO:0000259" key="9">
    <source>
        <dbReference type="Pfam" id="PF12719"/>
    </source>
</evidence>
<feature type="region of interest" description="Disordered" evidence="8">
    <location>
        <begin position="941"/>
        <end position="981"/>
    </location>
</feature>
<dbReference type="InterPro" id="IPR025977">
    <property type="entry name" value="Cnd3_C"/>
</dbReference>
<evidence type="ECO:0000256" key="8">
    <source>
        <dbReference type="SAM" id="MobiDB-lite"/>
    </source>
</evidence>
<dbReference type="InterPro" id="IPR016024">
    <property type="entry name" value="ARM-type_fold"/>
</dbReference>
<comment type="similarity">
    <text evidence="2">Belongs to the CND3 (condensin subunit 3) family.</text>
</comment>
<feature type="compositionally biased region" description="Low complexity" evidence="8">
    <location>
        <begin position="943"/>
        <end position="953"/>
    </location>
</feature>
<sequence length="1072" mass="118628">MAKKAQDLSLMIAKVFNECQESNAIHARKMKELMALRASSPGRFVEPYWKTLRPLFLAQKRVLGTERLVKVLAGFAAYRDEKNAQDSDAFLEEFLKMLLSLSSASHKTIRFRSCQIISEIIMRLPDDAEVSNDVWDEVIDCMKQRMQDKVPTVRAFAVRALARFASDSENEDIVDLYRQVLAGEHNAEVRKMLVLSMPPSKLTAMDVIERTLDISDSVRNSAYIVLAKNFPLQSLSIKHRAIILQRGLADRSLSVTKECLKMLKDSWLTNSSHGDPINLLKFLDVETYELVGEAVMEELLKTGMVPFQDGLCIDQFVIPVQVTNNGNGSRGIPLIEAEVALYWRTLCAHLQTEAQAKGSDAAATAGAEAAVYAAVASDNNDLLEKLLPATVADYVDLVKAHLFAGPNYRFTSRQLLLLGVMLDFSDASNRKVASAFIKELLYRPLEHEVDEEDGTKVLIGDGINLGGDRNWARAVSDLARKVHASAGEFEDVVISVVEELACPCRERGADFMQWMHCLAVTGLLLENIKSFKSLRGKPIEASEILHSLLLPAAKHIHMDVRRVAVRCLGLFGLAEGKPSHEMVKQLRISFINGPSSVSIIAGKALFDLAMWHSPEEVDRAVGLGLSTPSPDDNGISPSGNSCDGDDDLGLGVVDLLYSGFDREQWDNCSDAGDHQTVRAVLAEGFAKMLLQSKNYPSISSSMHPLIFGKLIKLYFSEETKELHRLRQCLSVFFEQYPALSDDHKRSISEAFIPTIRAEWPGVNGQSGSPVMVSAQRRRATQMSHFMLQMMQAPLYKFFEEGQENQSNEKDSSSPTDLKLDTLGLESGEEGLAIRIGVEVVSYPIKKTAAGKSYLSALCKAVVLLHFRPSEQEAIKCMRKLLGCMAELVQVDKLLLKELNALASHIKALDEHPDQELSLDRTKFIFGKLGLDDKFDIEELSTSAPTPVAPSTRRTTTRRRVRPAVSSDDEDASPPCPMPVTSVTIATRSQRVSKTAAMSKMAAKNLELEASDEESDLTSEETADRSDYEFAFEGQGNAIDEREKVKKRENGSPVSSRSQAKHVLGAVAQNELE</sequence>
<evidence type="ECO:0000256" key="7">
    <source>
        <dbReference type="ARBA" id="ARBA00023306"/>
    </source>
</evidence>